<evidence type="ECO:0000313" key="2">
    <source>
        <dbReference type="Proteomes" id="UP000193900"/>
    </source>
</evidence>
<dbReference type="EMBL" id="FWFZ01000047">
    <property type="protein sequence ID" value="SLN76983.1"/>
    <property type="molecule type" value="Genomic_DNA"/>
</dbReference>
<dbReference type="AlphaFoldDB" id="A0A1Y5U1U8"/>
<dbReference type="Proteomes" id="UP000193900">
    <property type="component" value="Unassembled WGS sequence"/>
</dbReference>
<name>A0A1Y5U1U8_9RHOB</name>
<evidence type="ECO:0008006" key="3">
    <source>
        <dbReference type="Google" id="ProtNLM"/>
    </source>
</evidence>
<evidence type="ECO:0000313" key="1">
    <source>
        <dbReference type="EMBL" id="SLN76983.1"/>
    </source>
</evidence>
<keyword evidence="2" id="KW-1185">Reference proteome</keyword>
<reference evidence="1 2" key="1">
    <citation type="submission" date="2017-03" db="EMBL/GenBank/DDBJ databases">
        <authorList>
            <person name="Afonso C.L."/>
            <person name="Miller P.J."/>
            <person name="Scott M.A."/>
            <person name="Spackman E."/>
            <person name="Goraichik I."/>
            <person name="Dimitrov K.M."/>
            <person name="Suarez D.L."/>
            <person name="Swayne D.E."/>
        </authorList>
    </citation>
    <scope>NUCLEOTIDE SEQUENCE [LARGE SCALE GENOMIC DNA]</scope>
    <source>
        <strain evidence="1 2">CECT 7023</strain>
    </source>
</reference>
<organism evidence="1 2">
    <name type="scientific">Roseisalinus antarcticus</name>
    <dbReference type="NCBI Taxonomy" id="254357"/>
    <lineage>
        <taxon>Bacteria</taxon>
        <taxon>Pseudomonadati</taxon>
        <taxon>Pseudomonadota</taxon>
        <taxon>Alphaproteobacteria</taxon>
        <taxon>Rhodobacterales</taxon>
        <taxon>Roseobacteraceae</taxon>
        <taxon>Roseisalinus</taxon>
    </lineage>
</organism>
<accession>A0A1Y5U1U8</accession>
<proteinExistence type="predicted"/>
<gene>
    <name evidence="1" type="ORF">ROA7023_04284</name>
</gene>
<sequence length="40" mass="4501">MSEIATVGLDLAKNVLQVHGADGAGRSVLRKKLERMFWRF</sequence>
<protein>
    <recommendedName>
        <fullName evidence="3">Transposase</fullName>
    </recommendedName>
</protein>